<evidence type="ECO:0000256" key="21">
    <source>
        <dbReference type="SAM" id="MobiDB-lite"/>
    </source>
</evidence>
<reference evidence="24" key="1">
    <citation type="journal article" date="2023" name="Mol. Biol. Evol.">
        <title>Third-Generation Sequencing Reveals the Adaptive Role of the Epigenome in Three Deep-Sea Polychaetes.</title>
        <authorList>
            <person name="Perez M."/>
            <person name="Aroh O."/>
            <person name="Sun Y."/>
            <person name="Lan Y."/>
            <person name="Juniper S.K."/>
            <person name="Young C.R."/>
            <person name="Angers B."/>
            <person name="Qian P.Y."/>
        </authorList>
    </citation>
    <scope>NUCLEOTIDE SEQUENCE</scope>
    <source>
        <strain evidence="24">R07B-5</strain>
    </source>
</reference>
<evidence type="ECO:0000256" key="14">
    <source>
        <dbReference type="ARBA" id="ARBA00023136"/>
    </source>
</evidence>
<dbReference type="SMART" id="SM00547">
    <property type="entry name" value="ZnF_RBZ"/>
    <property type="match status" value="2"/>
</dbReference>
<keyword evidence="14" id="KW-0472">Membrane</keyword>
<dbReference type="GO" id="GO:0005096">
    <property type="term" value="F:GTPase activator activity"/>
    <property type="evidence" value="ECO:0007669"/>
    <property type="project" value="TreeGrafter"/>
</dbReference>
<feature type="region of interest" description="Disordered" evidence="21">
    <location>
        <begin position="667"/>
        <end position="688"/>
    </location>
</feature>
<keyword evidence="8" id="KW-0509">mRNA transport</keyword>
<evidence type="ECO:0000256" key="12">
    <source>
        <dbReference type="ARBA" id="ARBA00023125"/>
    </source>
</evidence>
<sequence>MLAESDQTVPASFGITGSVAVTMATAAVSSAPASSFAFAAQSTSGTKAPFSFGTAKFGETVSSTSKTSAQSSVTETKTVIGGFSFVGPNVTQTVAVTTATPVTVSVKATDKPNPFASFSFSSPKAEVVSTASDTGPVKPFNTFGSDATSAAPIFGGTTTGSMPAIFGGATSAPVFGSTAGTTATASASSIFGGAAAAAPIFGSAVSTTNTTKTSSIFGGTAAAPIFGSTVGTANTTKTSSIFGSATAAPIFGGATAAPIFGGAVSSSEVTSTSSVFGSVSSSSVYDSASSGVSTFSTFSSTTPAPIFGSAVTTDNPTSDINGGMTFGNSASAITFASIAAKGESPDAFVKKSESATGFQMGTGKLFESLTSPGGAHDTSDGHTDDYEPTAEFEPVVSLPHVVELKTGEEDEDKIFSERARLYRLDNDTKQWKERGIGVIKILKHRHTGKHRIVMRREQVLKLCANHNIGGDMTLRPLATSDRAWCWFARDFAEDDNSGEGTLEHLAAKFKTPEIAVRFKDVFEDCVKQVANASWDTYEKNESTTTEDRAEAGVSCGNLADMFRLKNGEWQCDVCLVKNVASAAQCAACTTPRPSGDVSSPSKPVATSGVKGSTLKLAELLSASEPEEPKKVGKEQSLAELFRTKDGEWECDACLVKNRPGSTKCAACETPKPGSKQDTTVSSSVSSSNPLTISSTGGFNFSFGSGDASKSVSPSTGFRFDQFVSSSTGTFTFGATDVKSSGVPSLFGTPAVPTGGSTATAPSGFTFSATLSTPGNQPLDLSKSPLQSPELYHEEETNVYFEPLVHLPDDYEVKTGEEDEEVLYVHRAKLYRFHDGEWKDRGLGDVKLLRHRTTRRTRVLMRREQVLKICLNHQLAPELELKPMAGADGCAWVWHADDFADGSSKHEQFAIRFKAAQDAEEFKSVFDSAKEGKETGNEGAPPSFTVTSPLTEDDNAAVDSSDSGDDVIVVSEKRPTPEQVERARAWQLPDTFYLYEDAPPCPGCCGCDPDDLGAIAAPSRIPRPQGKTPTSESTTTNASQSQILRQPRFSAPSLEKGPAPDKTTPKAEKSTSLPRFVGFGLPQPSEGSAVGGAAGTEEGVKSPLKELLFGGSKLGQVIPSATSSSQGLKTSETAPDPAGALSESGGGIVFGRGNKFSGEGFAALAAQSSTGFAFGKKSDEPFAFSGAGTTLFGANLSTATDQDSGDDSYISHEANIHFEPVVSLPEVTDLKTGEEGCDVLFCQRAKLYRFTDGEWKERGIGEMKLLRNTETGRVRVLLRREQVLKLACNHNLTADMKLQPLLTSETAWCWSALDYIDSEGRHEQLAVKFKNLGEVEMVFEQTKDIATQFKDIFEECQRRLVAGPADEVDTDEDTDDDDDDDDDEDSEETSLTEVVSRHVSVLM</sequence>
<keyword evidence="11" id="KW-0811">Translocation</keyword>
<keyword evidence="12" id="KW-0238">DNA-binding</keyword>
<evidence type="ECO:0000256" key="5">
    <source>
        <dbReference type="ARBA" id="ARBA00022723"/>
    </source>
</evidence>
<dbReference type="PROSITE" id="PS50199">
    <property type="entry name" value="ZF_RANBP2_2"/>
    <property type="match status" value="2"/>
</dbReference>
<evidence type="ECO:0000256" key="4">
    <source>
        <dbReference type="ARBA" id="ARBA00022448"/>
    </source>
</evidence>
<dbReference type="InterPro" id="IPR001876">
    <property type="entry name" value="Znf_RanBP2"/>
</dbReference>
<feature type="compositionally biased region" description="Polar residues" evidence="21">
    <location>
        <begin position="1119"/>
        <end position="1132"/>
    </location>
</feature>
<keyword evidence="4" id="KW-0813">Transport</keyword>
<dbReference type="PROSITE" id="PS50196">
    <property type="entry name" value="RANBD1"/>
    <property type="match status" value="3"/>
</dbReference>
<dbReference type="GO" id="GO:0015031">
    <property type="term" value="P:protein transport"/>
    <property type="evidence" value="ECO:0007669"/>
    <property type="project" value="UniProtKB-KW"/>
</dbReference>
<comment type="cofactor">
    <cofactor evidence="1">
        <name>Zn(2+)</name>
        <dbReference type="ChEBI" id="CHEBI:29105"/>
    </cofactor>
</comment>
<feature type="domain" description="RanBD1" evidence="22">
    <location>
        <begin position="391"/>
        <end position="531"/>
    </location>
</feature>
<dbReference type="SUPFAM" id="SSF50729">
    <property type="entry name" value="PH domain-like"/>
    <property type="match status" value="3"/>
</dbReference>
<dbReference type="FunFam" id="4.10.1060.10:FF:000003">
    <property type="entry name" value="E3 SUMO-protein ligase RanBP2"/>
    <property type="match status" value="1"/>
</dbReference>
<dbReference type="CDD" id="cd13176">
    <property type="entry name" value="RanBD_RanBP2-like"/>
    <property type="match status" value="1"/>
</dbReference>
<dbReference type="Pfam" id="PF00638">
    <property type="entry name" value="Ran_BP1"/>
    <property type="match status" value="3"/>
</dbReference>
<feature type="compositionally biased region" description="Polar residues" evidence="21">
    <location>
        <begin position="1026"/>
        <end position="1043"/>
    </location>
</feature>
<dbReference type="FunFam" id="4.10.1060.10:FF:000001">
    <property type="entry name" value="Nuclear pore complex protein Nup153"/>
    <property type="match status" value="1"/>
</dbReference>
<dbReference type="PROSITE" id="PS01358">
    <property type="entry name" value="ZF_RANBP2_1"/>
    <property type="match status" value="2"/>
</dbReference>
<dbReference type="InterPro" id="IPR045255">
    <property type="entry name" value="RanBP1-like"/>
</dbReference>
<name>A0AAD9KKI1_RIDPI</name>
<feature type="compositionally biased region" description="Low complexity" evidence="21">
    <location>
        <begin position="675"/>
        <end position="688"/>
    </location>
</feature>
<comment type="similarity">
    <text evidence="16">Belongs to the NUP153 family.</text>
</comment>
<dbReference type="EMBL" id="JAODUO010000919">
    <property type="protein sequence ID" value="KAK2172911.1"/>
    <property type="molecule type" value="Genomic_DNA"/>
</dbReference>
<comment type="subcellular location">
    <subcellularLocation>
        <location evidence="2">Nucleus membrane</location>
    </subcellularLocation>
    <subcellularLocation>
        <location evidence="3">Nucleus</location>
        <location evidence="3">Nuclear pore complex</location>
    </subcellularLocation>
</comment>
<evidence type="ECO:0000256" key="1">
    <source>
        <dbReference type="ARBA" id="ARBA00001947"/>
    </source>
</evidence>
<feature type="domain" description="RanBD1" evidence="22">
    <location>
        <begin position="799"/>
        <end position="934"/>
    </location>
</feature>
<feature type="domain" description="RanBP2-type" evidence="23">
    <location>
        <begin position="644"/>
        <end position="673"/>
    </location>
</feature>
<dbReference type="Gene3D" id="4.10.1060.10">
    <property type="entry name" value="Zinc finger, RanBP2-type"/>
    <property type="match status" value="2"/>
</dbReference>
<keyword evidence="9" id="KW-0862">Zinc</keyword>
<evidence type="ECO:0000256" key="20">
    <source>
        <dbReference type="PROSITE-ProRule" id="PRU00322"/>
    </source>
</evidence>
<keyword evidence="5" id="KW-0479">Metal-binding</keyword>
<evidence type="ECO:0000259" key="23">
    <source>
        <dbReference type="PROSITE" id="PS50199"/>
    </source>
</evidence>
<evidence type="ECO:0000256" key="7">
    <source>
        <dbReference type="ARBA" id="ARBA00022771"/>
    </source>
</evidence>
<feature type="region of interest" description="Disordered" evidence="21">
    <location>
        <begin position="590"/>
        <end position="609"/>
    </location>
</feature>
<evidence type="ECO:0000256" key="11">
    <source>
        <dbReference type="ARBA" id="ARBA00023010"/>
    </source>
</evidence>
<accession>A0AAD9KKI1</accession>
<evidence type="ECO:0000256" key="3">
    <source>
        <dbReference type="ARBA" id="ARBA00004567"/>
    </source>
</evidence>
<dbReference type="Pfam" id="PF00641">
    <property type="entry name" value="Zn_ribbon_RanBP"/>
    <property type="match status" value="2"/>
</dbReference>
<evidence type="ECO:0000256" key="15">
    <source>
        <dbReference type="ARBA" id="ARBA00023242"/>
    </source>
</evidence>
<evidence type="ECO:0000256" key="9">
    <source>
        <dbReference type="ARBA" id="ARBA00022833"/>
    </source>
</evidence>
<dbReference type="SMART" id="SM00160">
    <property type="entry name" value="RanBD"/>
    <property type="match status" value="3"/>
</dbReference>
<evidence type="ECO:0000256" key="6">
    <source>
        <dbReference type="ARBA" id="ARBA00022737"/>
    </source>
</evidence>
<evidence type="ECO:0000256" key="17">
    <source>
        <dbReference type="ARBA" id="ARBA00068609"/>
    </source>
</evidence>
<dbReference type="InterPro" id="IPR036443">
    <property type="entry name" value="Znf_RanBP2_sf"/>
</dbReference>
<evidence type="ECO:0000256" key="19">
    <source>
        <dbReference type="ARBA" id="ARBA00079437"/>
    </source>
</evidence>
<feature type="region of interest" description="Disordered" evidence="21">
    <location>
        <begin position="928"/>
        <end position="965"/>
    </location>
</feature>
<dbReference type="GO" id="GO:0005737">
    <property type="term" value="C:cytoplasm"/>
    <property type="evidence" value="ECO:0007669"/>
    <property type="project" value="TreeGrafter"/>
</dbReference>
<evidence type="ECO:0000256" key="10">
    <source>
        <dbReference type="ARBA" id="ARBA00022927"/>
    </source>
</evidence>
<evidence type="ECO:0000256" key="18">
    <source>
        <dbReference type="ARBA" id="ARBA00078197"/>
    </source>
</evidence>
<keyword evidence="13" id="KW-0906">Nuclear pore complex</keyword>
<evidence type="ECO:0000313" key="25">
    <source>
        <dbReference type="Proteomes" id="UP001209878"/>
    </source>
</evidence>
<keyword evidence="15" id="KW-0539">Nucleus</keyword>
<feature type="region of interest" description="Disordered" evidence="21">
    <location>
        <begin position="1015"/>
        <end position="1096"/>
    </location>
</feature>
<dbReference type="InterPro" id="IPR011993">
    <property type="entry name" value="PH-like_dom_sf"/>
</dbReference>
<feature type="domain" description="RanBP2-type" evidence="23">
    <location>
        <begin position="565"/>
        <end position="594"/>
    </location>
</feature>
<evidence type="ECO:0000256" key="2">
    <source>
        <dbReference type="ARBA" id="ARBA00004126"/>
    </source>
</evidence>
<feature type="region of interest" description="Disordered" evidence="21">
    <location>
        <begin position="1360"/>
        <end position="1402"/>
    </location>
</feature>
<dbReference type="FunFam" id="2.30.29.30:FF:000018">
    <property type="entry name" value="E3 SUMO-protein ligase RanBP2"/>
    <property type="match status" value="3"/>
</dbReference>
<keyword evidence="7 20" id="KW-0863">Zinc-finger</keyword>
<dbReference type="GO" id="GO:0003677">
    <property type="term" value="F:DNA binding"/>
    <property type="evidence" value="ECO:0007669"/>
    <property type="project" value="UniProtKB-KW"/>
</dbReference>
<keyword evidence="6" id="KW-0677">Repeat</keyword>
<dbReference type="GO" id="GO:0051028">
    <property type="term" value="P:mRNA transport"/>
    <property type="evidence" value="ECO:0007669"/>
    <property type="project" value="UniProtKB-KW"/>
</dbReference>
<evidence type="ECO:0000256" key="13">
    <source>
        <dbReference type="ARBA" id="ARBA00023132"/>
    </source>
</evidence>
<proteinExistence type="inferred from homology"/>
<feature type="region of interest" description="Disordered" evidence="21">
    <location>
        <begin position="1119"/>
        <end position="1144"/>
    </location>
</feature>
<dbReference type="SUPFAM" id="SSF90209">
    <property type="entry name" value="Ran binding protein zinc finger-like"/>
    <property type="match status" value="2"/>
</dbReference>
<dbReference type="InterPro" id="IPR000156">
    <property type="entry name" value="Ran_bind_dom"/>
</dbReference>
<protein>
    <recommendedName>
        <fullName evidence="17">Nuclear pore complex protein Nup153</fullName>
    </recommendedName>
    <alternativeName>
        <fullName evidence="19">153 kDa nucleoporin</fullName>
    </alternativeName>
    <alternativeName>
        <fullName evidence="18">Nucleoporin Nup153</fullName>
    </alternativeName>
</protein>
<dbReference type="GO" id="GO:0005643">
    <property type="term" value="C:nuclear pore"/>
    <property type="evidence" value="ECO:0007669"/>
    <property type="project" value="UniProtKB-SubCell"/>
</dbReference>
<comment type="caution">
    <text evidence="24">The sequence shown here is derived from an EMBL/GenBank/DDBJ whole genome shotgun (WGS) entry which is preliminary data.</text>
</comment>
<feature type="compositionally biased region" description="Acidic residues" evidence="21">
    <location>
        <begin position="1365"/>
        <end position="1389"/>
    </location>
</feature>
<evidence type="ECO:0000313" key="24">
    <source>
        <dbReference type="EMBL" id="KAK2172911.1"/>
    </source>
</evidence>
<dbReference type="Gene3D" id="2.30.29.30">
    <property type="entry name" value="Pleckstrin-homology domain (PH domain)/Phosphotyrosine-binding domain (PTB)"/>
    <property type="match status" value="3"/>
</dbReference>
<dbReference type="GO" id="GO:0031965">
    <property type="term" value="C:nuclear membrane"/>
    <property type="evidence" value="ECO:0007669"/>
    <property type="project" value="UniProtKB-SubCell"/>
</dbReference>
<evidence type="ECO:0000256" key="8">
    <source>
        <dbReference type="ARBA" id="ARBA00022816"/>
    </source>
</evidence>
<dbReference type="Proteomes" id="UP001209878">
    <property type="component" value="Unassembled WGS sequence"/>
</dbReference>
<evidence type="ECO:0000256" key="16">
    <source>
        <dbReference type="ARBA" id="ARBA00060842"/>
    </source>
</evidence>
<dbReference type="PANTHER" id="PTHR23138">
    <property type="entry name" value="RAN BINDING PROTEIN"/>
    <property type="match status" value="1"/>
</dbReference>
<keyword evidence="10" id="KW-0653">Protein transport</keyword>
<keyword evidence="25" id="KW-1185">Reference proteome</keyword>
<dbReference type="PANTHER" id="PTHR23138:SF87">
    <property type="entry name" value="E3 SUMO-PROTEIN LIGASE RANBP2"/>
    <property type="match status" value="1"/>
</dbReference>
<dbReference type="GO" id="GO:0008270">
    <property type="term" value="F:zinc ion binding"/>
    <property type="evidence" value="ECO:0007669"/>
    <property type="project" value="UniProtKB-KW"/>
</dbReference>
<feature type="domain" description="RanBD1" evidence="22">
    <location>
        <begin position="1216"/>
        <end position="1350"/>
    </location>
</feature>
<gene>
    <name evidence="24" type="ORF">NP493_920g00058</name>
</gene>
<evidence type="ECO:0000259" key="22">
    <source>
        <dbReference type="PROSITE" id="PS50196"/>
    </source>
</evidence>
<organism evidence="24 25">
    <name type="scientific">Ridgeia piscesae</name>
    <name type="common">Tubeworm</name>
    <dbReference type="NCBI Taxonomy" id="27915"/>
    <lineage>
        <taxon>Eukaryota</taxon>
        <taxon>Metazoa</taxon>
        <taxon>Spiralia</taxon>
        <taxon>Lophotrochozoa</taxon>
        <taxon>Annelida</taxon>
        <taxon>Polychaeta</taxon>
        <taxon>Sedentaria</taxon>
        <taxon>Canalipalpata</taxon>
        <taxon>Sabellida</taxon>
        <taxon>Siboglinidae</taxon>
        <taxon>Ridgeia</taxon>
    </lineage>
</organism>